<comment type="caution">
    <text evidence="1">The sequence shown here is derived from an EMBL/GenBank/DDBJ whole genome shotgun (WGS) entry which is preliminary data.</text>
</comment>
<dbReference type="Proteomes" id="UP000324800">
    <property type="component" value="Unassembled WGS sequence"/>
</dbReference>
<organism evidence="1 2">
    <name type="scientific">Streblomastix strix</name>
    <dbReference type="NCBI Taxonomy" id="222440"/>
    <lineage>
        <taxon>Eukaryota</taxon>
        <taxon>Metamonada</taxon>
        <taxon>Preaxostyla</taxon>
        <taxon>Oxymonadida</taxon>
        <taxon>Streblomastigidae</taxon>
        <taxon>Streblomastix</taxon>
    </lineage>
</organism>
<dbReference type="AlphaFoldDB" id="A0A5J4W6U5"/>
<sequence>MQSDEIRMIVESIYIEEIVGSIFVTEKLLAAGKTSTIFNRHSNSNQEAKLVALKMQLIDIKYSTLNNDNAVLKNINKSDSSSTSSDSSITSVKPTEFTRELEKDTAISKHNFKPLEFQFSIITMDDDKREISRVKSVLLISQPSKVWKDHEKEDTIDARSYSAAVCRAILVIGYEIAKQDKRIFKKHKKKFISAY</sequence>
<dbReference type="OrthoDB" id="5979581at2759"/>
<name>A0A5J4W6U5_9EUKA</name>
<gene>
    <name evidence="1" type="ORF">EZS28_013969</name>
</gene>
<dbReference type="EMBL" id="SNRW01003197">
    <property type="protein sequence ID" value="KAA6390500.1"/>
    <property type="molecule type" value="Genomic_DNA"/>
</dbReference>
<evidence type="ECO:0000313" key="2">
    <source>
        <dbReference type="Proteomes" id="UP000324800"/>
    </source>
</evidence>
<proteinExistence type="predicted"/>
<protein>
    <submittedName>
        <fullName evidence="1">Uncharacterized protein</fullName>
    </submittedName>
</protein>
<reference evidence="1 2" key="1">
    <citation type="submission" date="2019-03" db="EMBL/GenBank/DDBJ databases">
        <title>Single cell metagenomics reveals metabolic interactions within the superorganism composed of flagellate Streblomastix strix and complex community of Bacteroidetes bacteria on its surface.</title>
        <authorList>
            <person name="Treitli S.C."/>
            <person name="Kolisko M."/>
            <person name="Husnik F."/>
            <person name="Keeling P."/>
            <person name="Hampl V."/>
        </authorList>
    </citation>
    <scope>NUCLEOTIDE SEQUENCE [LARGE SCALE GENOMIC DNA]</scope>
    <source>
        <strain evidence="1">ST1C</strain>
    </source>
</reference>
<evidence type="ECO:0000313" key="1">
    <source>
        <dbReference type="EMBL" id="KAA6390500.1"/>
    </source>
</evidence>
<accession>A0A5J4W6U5</accession>